<dbReference type="Proteomes" id="UP000694924">
    <property type="component" value="Unplaced"/>
</dbReference>
<proteinExistence type="predicted"/>
<sequence length="162" mass="18097">MRRGRSVSLRRLLVVVALLSLSAAVYGLPGNDTKRSRSCISSDAEVSCGINQRCIEEKKNDQIKGVCQCLQGYEFADDDECRPSVSQPTVNTPTVRPDHKEESGGSSVAGLLIPTFLIIIAVALYFGARRYRWVQRFRQYRQNYGNVLVTRDDDDDDDPPIA</sequence>
<evidence type="ECO:0000256" key="1">
    <source>
        <dbReference type="SAM" id="MobiDB-lite"/>
    </source>
</evidence>
<evidence type="ECO:0000256" key="2">
    <source>
        <dbReference type="SAM" id="Phobius"/>
    </source>
</evidence>
<keyword evidence="4" id="KW-1185">Reference proteome</keyword>
<dbReference type="RefSeq" id="XP_015172432.1">
    <property type="nucleotide sequence ID" value="XM_015316946.1"/>
</dbReference>
<feature type="signal peptide" evidence="3">
    <location>
        <begin position="1"/>
        <end position="27"/>
    </location>
</feature>
<reference evidence="5" key="1">
    <citation type="submission" date="2025-08" db="UniProtKB">
        <authorList>
            <consortium name="RefSeq"/>
        </authorList>
    </citation>
    <scope>IDENTIFICATION</scope>
    <source>
        <tissue evidence="5">Whole body</tissue>
    </source>
</reference>
<evidence type="ECO:0000313" key="5">
    <source>
        <dbReference type="RefSeq" id="XP_015172432.1"/>
    </source>
</evidence>
<organism evidence="4 5">
    <name type="scientific">Polistes dominula</name>
    <name type="common">European paper wasp</name>
    <name type="synonym">Vespa dominula</name>
    <dbReference type="NCBI Taxonomy" id="743375"/>
    <lineage>
        <taxon>Eukaryota</taxon>
        <taxon>Metazoa</taxon>
        <taxon>Ecdysozoa</taxon>
        <taxon>Arthropoda</taxon>
        <taxon>Hexapoda</taxon>
        <taxon>Insecta</taxon>
        <taxon>Pterygota</taxon>
        <taxon>Neoptera</taxon>
        <taxon>Endopterygota</taxon>
        <taxon>Hymenoptera</taxon>
        <taxon>Apocrita</taxon>
        <taxon>Aculeata</taxon>
        <taxon>Vespoidea</taxon>
        <taxon>Vespidae</taxon>
        <taxon>Polistinae</taxon>
        <taxon>Polistini</taxon>
        <taxon>Polistes</taxon>
    </lineage>
</organism>
<feature type="region of interest" description="Disordered" evidence="1">
    <location>
        <begin position="82"/>
        <end position="105"/>
    </location>
</feature>
<evidence type="ECO:0000256" key="3">
    <source>
        <dbReference type="SAM" id="SignalP"/>
    </source>
</evidence>
<protein>
    <submittedName>
        <fullName evidence="5">Uncharacterized protein LOC107064332</fullName>
    </submittedName>
</protein>
<dbReference type="GeneID" id="107064332"/>
<feature type="chain" id="PRO_5046574085" evidence="3">
    <location>
        <begin position="28"/>
        <end position="162"/>
    </location>
</feature>
<feature type="transmembrane region" description="Helical" evidence="2">
    <location>
        <begin position="108"/>
        <end position="128"/>
    </location>
</feature>
<gene>
    <name evidence="5" type="primary">LOC107064332</name>
</gene>
<keyword evidence="3" id="KW-0732">Signal</keyword>
<keyword evidence="2" id="KW-1133">Transmembrane helix</keyword>
<keyword evidence="2" id="KW-0812">Transmembrane</keyword>
<keyword evidence="2" id="KW-0472">Membrane</keyword>
<name>A0ABM1HWU5_POLDO</name>
<feature type="compositionally biased region" description="Polar residues" evidence="1">
    <location>
        <begin position="84"/>
        <end position="94"/>
    </location>
</feature>
<accession>A0ABM1HWU5</accession>
<evidence type="ECO:0000313" key="4">
    <source>
        <dbReference type="Proteomes" id="UP000694924"/>
    </source>
</evidence>